<accession>A0ABU5NDB7</accession>
<sequence>MIKLVQKIRDTSNGKVISVAESCTGGMLASYLTSLPGSSAYFSAGIVSYSNEAKIKLLSVSLESLAKYGAVSEVVAKEMALGCKKITSSNIVVSVTGVAGPDGGSLNKPVGMVCFGVVTDSDVKTYTYHLKGDREDVRKEACIIALVIILDLLQN</sequence>
<dbReference type="InterPro" id="IPR036653">
    <property type="entry name" value="CinA-like_C"/>
</dbReference>
<gene>
    <name evidence="2" type="ORF">Megvenef_01150</name>
</gene>
<keyword evidence="3" id="KW-1185">Reference proteome</keyword>
<dbReference type="Pfam" id="PF02464">
    <property type="entry name" value="CinA"/>
    <property type="match status" value="1"/>
</dbReference>
<organism evidence="2 3">
    <name type="scientific">Candidatus Megaera venefica</name>
    <dbReference type="NCBI Taxonomy" id="2055910"/>
    <lineage>
        <taxon>Bacteria</taxon>
        <taxon>Pseudomonadati</taxon>
        <taxon>Pseudomonadota</taxon>
        <taxon>Alphaproteobacteria</taxon>
        <taxon>Rickettsiales</taxon>
        <taxon>Rickettsiaceae</taxon>
        <taxon>Candidatus Megaera</taxon>
    </lineage>
</organism>
<evidence type="ECO:0000313" key="2">
    <source>
        <dbReference type="EMBL" id="MEA0971177.1"/>
    </source>
</evidence>
<dbReference type="Proteomes" id="UP001291687">
    <property type="component" value="Unassembled WGS sequence"/>
</dbReference>
<name>A0ABU5NDB7_9RICK</name>
<dbReference type="InterPro" id="IPR008136">
    <property type="entry name" value="CinA_C"/>
</dbReference>
<evidence type="ECO:0000313" key="3">
    <source>
        <dbReference type="Proteomes" id="UP001291687"/>
    </source>
</evidence>
<evidence type="ECO:0000259" key="1">
    <source>
        <dbReference type="Pfam" id="PF02464"/>
    </source>
</evidence>
<dbReference type="EMBL" id="JARJFB010000091">
    <property type="protein sequence ID" value="MEA0971177.1"/>
    <property type="molecule type" value="Genomic_DNA"/>
</dbReference>
<dbReference type="SUPFAM" id="SSF142433">
    <property type="entry name" value="CinA-like"/>
    <property type="match status" value="1"/>
</dbReference>
<comment type="caution">
    <text evidence="2">The sequence shown here is derived from an EMBL/GenBank/DDBJ whole genome shotgun (WGS) entry which is preliminary data.</text>
</comment>
<reference evidence="2 3" key="1">
    <citation type="submission" date="2023-03" db="EMBL/GenBank/DDBJ databases">
        <title>Host association and intracellularity evolved multiple times independently in the Rickettsiales.</title>
        <authorList>
            <person name="Castelli M."/>
            <person name="Nardi T."/>
            <person name="Gammuto L."/>
            <person name="Bellinzona G."/>
            <person name="Sabaneyeva E."/>
            <person name="Potekhin A."/>
            <person name="Serra V."/>
            <person name="Petroni G."/>
            <person name="Sassera D."/>
        </authorList>
    </citation>
    <scope>NUCLEOTIDE SEQUENCE [LARGE SCALE GENOMIC DNA]</scope>
    <source>
        <strain evidence="2 3">Sr 2-6</strain>
    </source>
</reference>
<protein>
    <submittedName>
        <fullName evidence="2">CinA family protein</fullName>
    </submittedName>
</protein>
<dbReference type="RefSeq" id="WP_322777078.1">
    <property type="nucleotide sequence ID" value="NZ_JARJFB010000091.1"/>
</dbReference>
<dbReference type="Gene3D" id="3.90.950.20">
    <property type="entry name" value="CinA-like"/>
    <property type="match status" value="1"/>
</dbReference>
<dbReference type="NCBIfam" id="TIGR00199">
    <property type="entry name" value="PncC_domain"/>
    <property type="match status" value="1"/>
</dbReference>
<proteinExistence type="predicted"/>
<feature type="domain" description="CinA C-terminal" evidence="1">
    <location>
        <begin position="11"/>
        <end position="152"/>
    </location>
</feature>